<name>A0A8T0CSD0_CORYI</name>
<evidence type="ECO:0000256" key="7">
    <source>
        <dbReference type="ARBA" id="ARBA00023098"/>
    </source>
</evidence>
<evidence type="ECO:0000256" key="4">
    <source>
        <dbReference type="ARBA" id="ARBA00022729"/>
    </source>
</evidence>
<evidence type="ECO:0000256" key="8">
    <source>
        <dbReference type="SAM" id="SignalP"/>
    </source>
</evidence>
<feature type="chain" id="PRO_5035732612" description="GDSL esterase/lipase" evidence="8">
    <location>
        <begin position="17"/>
        <end position="323"/>
    </location>
</feature>
<dbReference type="InterPro" id="IPR051238">
    <property type="entry name" value="GDSL_esterase/lipase"/>
</dbReference>
<dbReference type="OrthoDB" id="1600564at2759"/>
<evidence type="ECO:0000256" key="5">
    <source>
        <dbReference type="ARBA" id="ARBA00022801"/>
    </source>
</evidence>
<keyword evidence="3" id="KW-0964">Secreted</keyword>
<feature type="signal peptide" evidence="8">
    <location>
        <begin position="1"/>
        <end position="16"/>
    </location>
</feature>
<dbReference type="GO" id="GO:0016788">
    <property type="term" value="F:hydrolase activity, acting on ester bonds"/>
    <property type="evidence" value="ECO:0007669"/>
    <property type="project" value="InterPro"/>
</dbReference>
<dbReference type="PANTHER" id="PTHR45650:SF4">
    <property type="entry name" value="GDSL-LIKE LIPASE_ACYLHYDROLASE FAMILY PROTEIN, EXPRESSED"/>
    <property type="match status" value="1"/>
</dbReference>
<comment type="subcellular location">
    <subcellularLocation>
        <location evidence="1">Secreted</location>
    </subcellularLocation>
</comment>
<evidence type="ECO:0008006" key="11">
    <source>
        <dbReference type="Google" id="ProtNLM"/>
    </source>
</evidence>
<dbReference type="Gramene" id="rna-gnl|WGS:JABURB|Cocit.L5869.1">
    <property type="protein sequence ID" value="cds-KAF7850084.1"/>
    <property type="gene ID" value="gene-BT93_L5869"/>
</dbReference>
<reference evidence="9" key="1">
    <citation type="submission" date="2020-05" db="EMBL/GenBank/DDBJ databases">
        <title>WGS assembly of Corymbia citriodora subspecies variegata.</title>
        <authorList>
            <person name="Barry K."/>
            <person name="Hundley H."/>
            <person name="Shu S."/>
            <person name="Jenkins J."/>
            <person name="Grimwood J."/>
            <person name="Baten A."/>
        </authorList>
    </citation>
    <scope>NUCLEOTIDE SEQUENCE</scope>
    <source>
        <strain evidence="9">CV2-018</strain>
    </source>
</reference>
<dbReference type="InterPro" id="IPR036514">
    <property type="entry name" value="SGNH_hydro_sf"/>
</dbReference>
<dbReference type="InterPro" id="IPR001087">
    <property type="entry name" value="GDSL"/>
</dbReference>
<evidence type="ECO:0000256" key="2">
    <source>
        <dbReference type="ARBA" id="ARBA00008668"/>
    </source>
</evidence>
<keyword evidence="6" id="KW-0442">Lipid degradation</keyword>
<dbReference type="GO" id="GO:0005576">
    <property type="term" value="C:extracellular region"/>
    <property type="evidence" value="ECO:0007669"/>
    <property type="project" value="UniProtKB-SubCell"/>
</dbReference>
<evidence type="ECO:0000313" key="10">
    <source>
        <dbReference type="Proteomes" id="UP000806378"/>
    </source>
</evidence>
<dbReference type="Proteomes" id="UP000806378">
    <property type="component" value="Unassembled WGS sequence"/>
</dbReference>
<evidence type="ECO:0000256" key="6">
    <source>
        <dbReference type="ARBA" id="ARBA00022963"/>
    </source>
</evidence>
<protein>
    <recommendedName>
        <fullName evidence="11">GDSL esterase/lipase</fullName>
    </recommendedName>
</protein>
<accession>A0A8T0CSD0</accession>
<evidence type="ECO:0000256" key="1">
    <source>
        <dbReference type="ARBA" id="ARBA00004613"/>
    </source>
</evidence>
<keyword evidence="4 8" id="KW-0732">Signal</keyword>
<dbReference type="AlphaFoldDB" id="A0A8T0CSD0"/>
<keyword evidence="5" id="KW-0378">Hydrolase</keyword>
<proteinExistence type="inferred from homology"/>
<gene>
    <name evidence="9" type="ORF">BT93_L5869</name>
</gene>
<organism evidence="9 10">
    <name type="scientific">Corymbia citriodora subsp. variegata</name>
    <dbReference type="NCBI Taxonomy" id="360336"/>
    <lineage>
        <taxon>Eukaryota</taxon>
        <taxon>Viridiplantae</taxon>
        <taxon>Streptophyta</taxon>
        <taxon>Embryophyta</taxon>
        <taxon>Tracheophyta</taxon>
        <taxon>Spermatophyta</taxon>
        <taxon>Magnoliopsida</taxon>
        <taxon>eudicotyledons</taxon>
        <taxon>Gunneridae</taxon>
        <taxon>Pentapetalae</taxon>
        <taxon>rosids</taxon>
        <taxon>malvids</taxon>
        <taxon>Myrtales</taxon>
        <taxon>Myrtaceae</taxon>
        <taxon>Myrtoideae</taxon>
        <taxon>Eucalypteae</taxon>
        <taxon>Corymbia</taxon>
    </lineage>
</organism>
<sequence>MLSAVSLSFEFCSCFASFVFGDSFVDSGHNDCLLTLSGTVSTPYGIDFKQSGVQLTGRFTNGLTIVDMVGQALGEESFAPPFLAPNSQEHATIFRYCKCFHKKMDLLRRNDVATRSSNSNIKTTRIPLNSTSIQHSQLHSCGSCNDIIYYAPPPVPYLSAQMLPPTMYQSFMISNLTLQLRMLCEMGGRKSVVVGIRPVGCIPFVRALNLFFPGGSCVVQVNQFIQGYNKKLKELLDELTKKEIMKPWFENANAPCCGGFFPPFDCYNATLAMCGDQSKYVSWDAHHLTEAANVAVAQELLDGNQTRSYPINIPRLYNYHFPS</sequence>
<dbReference type="EMBL" id="MU089649">
    <property type="protein sequence ID" value="KAF7850084.1"/>
    <property type="molecule type" value="Genomic_DNA"/>
</dbReference>
<evidence type="ECO:0000313" key="9">
    <source>
        <dbReference type="EMBL" id="KAF7850084.1"/>
    </source>
</evidence>
<dbReference type="Pfam" id="PF00657">
    <property type="entry name" value="Lipase_GDSL"/>
    <property type="match status" value="1"/>
</dbReference>
<dbReference type="Gene3D" id="3.40.50.1110">
    <property type="entry name" value="SGNH hydrolase"/>
    <property type="match status" value="1"/>
</dbReference>
<comment type="similarity">
    <text evidence="2">Belongs to the 'GDSL' lipolytic enzyme family.</text>
</comment>
<comment type="caution">
    <text evidence="9">The sequence shown here is derived from an EMBL/GenBank/DDBJ whole genome shotgun (WGS) entry which is preliminary data.</text>
</comment>
<evidence type="ECO:0000256" key="3">
    <source>
        <dbReference type="ARBA" id="ARBA00022525"/>
    </source>
</evidence>
<dbReference type="PANTHER" id="PTHR45650">
    <property type="entry name" value="GDSL-LIKE LIPASE/ACYLHYDROLASE-RELATED"/>
    <property type="match status" value="1"/>
</dbReference>
<keyword evidence="7" id="KW-0443">Lipid metabolism</keyword>
<keyword evidence="10" id="KW-1185">Reference proteome</keyword>
<dbReference type="GO" id="GO:0016042">
    <property type="term" value="P:lipid catabolic process"/>
    <property type="evidence" value="ECO:0007669"/>
    <property type="project" value="UniProtKB-KW"/>
</dbReference>